<proteinExistence type="predicted"/>
<evidence type="ECO:0000313" key="2">
    <source>
        <dbReference type="Proteomes" id="UP000509302"/>
    </source>
</evidence>
<gene>
    <name evidence="1" type="ORF">HYG79_00945</name>
</gene>
<name>A0A7H9AKT9_9FLAO</name>
<dbReference type="RefSeq" id="WP_179240309.1">
    <property type="nucleotide sequence ID" value="NZ_CP058595.1"/>
</dbReference>
<evidence type="ECO:0000313" key="1">
    <source>
        <dbReference type="EMBL" id="QLG43973.1"/>
    </source>
</evidence>
<keyword evidence="2" id="KW-1185">Reference proteome</keyword>
<evidence type="ECO:0008006" key="3">
    <source>
        <dbReference type="Google" id="ProtNLM"/>
    </source>
</evidence>
<dbReference type="SUPFAM" id="SSF159501">
    <property type="entry name" value="EreA/ChaN-like"/>
    <property type="match status" value="1"/>
</dbReference>
<dbReference type="Proteomes" id="UP000509302">
    <property type="component" value="Chromosome"/>
</dbReference>
<accession>A0A7H9AKT9</accession>
<reference evidence="1 2" key="1">
    <citation type="journal article" date="2006" name="Int. J. Syst. Evol. Microbiol.">
        <title>Costertonia aggregata gen. nov., sp. nov., a mesophilic marine bacterium of the family Flavobacteriaceae, isolated from a mature biofilm.</title>
        <authorList>
            <person name="Kwon K.K."/>
            <person name="Lee Y.K."/>
            <person name="Lee H.K."/>
        </authorList>
    </citation>
    <scope>NUCLEOTIDE SEQUENCE [LARGE SCALE GENOMIC DNA]</scope>
    <source>
        <strain evidence="1 2">KCCM 42265</strain>
    </source>
</reference>
<organism evidence="1 2">
    <name type="scientific">Costertonia aggregata</name>
    <dbReference type="NCBI Taxonomy" id="343403"/>
    <lineage>
        <taxon>Bacteria</taxon>
        <taxon>Pseudomonadati</taxon>
        <taxon>Bacteroidota</taxon>
        <taxon>Flavobacteriia</taxon>
        <taxon>Flavobacteriales</taxon>
        <taxon>Flavobacteriaceae</taxon>
        <taxon>Costertonia</taxon>
    </lineage>
</organism>
<sequence>MKTCNIFILIILITLLTCCSSSKYVNYLKEHTEVVKMADSLQFNSLDNTFYKNKLFLVGEVHEVETSPRIDFALFTQLNEKIKVDIYLAEMDVAQGYYLQEYINGSNSITLKNILKKWPVYIGSVSEQYRNKWLKMRTYHTQLPKSSKFKLVGIDRIADFELIRRLLKEKLPEKYHKGIHSEQNSLIIWSKERLNSIIEKEKQRFDSNTLNLLNNIEYNLSNYKKIRNRDTFMYQNFKRLYAQDQWENKNIYGGFGFSHTLQAYDNTFAGLVKKDTTLLYTNKMVSLNTLYVDSKLTVDSKSLPKFMQDKGKAFTRFKYSQDNRLFMYIKGIADYKKVSKPNTISLINLSAKGSPYLNSTRGTKVKKLITIWEAYDILDDTSTTDYAQYILLVRNADWIRPDEK</sequence>
<dbReference type="AlphaFoldDB" id="A0A7H9AKT9"/>
<dbReference type="KEGG" id="cagg:HYG79_00945"/>
<protein>
    <recommendedName>
        <fullName evidence="3">Erythromycin esterase family protein</fullName>
    </recommendedName>
</protein>
<dbReference type="EMBL" id="CP058595">
    <property type="protein sequence ID" value="QLG43973.1"/>
    <property type="molecule type" value="Genomic_DNA"/>
</dbReference>